<feature type="transmembrane region" description="Helical" evidence="9">
    <location>
        <begin position="384"/>
        <end position="409"/>
    </location>
</feature>
<keyword evidence="9" id="KW-1003">Cell membrane</keyword>
<dbReference type="Proteomes" id="UP000245370">
    <property type="component" value="Unassembled WGS sequence"/>
</dbReference>
<keyword evidence="8" id="KW-0129">CBS domain</keyword>
<dbReference type="GO" id="GO:0015095">
    <property type="term" value="F:magnesium ion transmembrane transporter activity"/>
    <property type="evidence" value="ECO:0007669"/>
    <property type="project" value="UniProtKB-UniRule"/>
</dbReference>
<dbReference type="PANTHER" id="PTHR43773:SF1">
    <property type="entry name" value="MAGNESIUM TRANSPORTER MGTE"/>
    <property type="match status" value="1"/>
</dbReference>
<evidence type="ECO:0000256" key="7">
    <source>
        <dbReference type="ARBA" id="ARBA00023136"/>
    </source>
</evidence>
<dbReference type="GO" id="GO:0005886">
    <property type="term" value="C:plasma membrane"/>
    <property type="evidence" value="ECO:0007669"/>
    <property type="project" value="UniProtKB-SubCell"/>
</dbReference>
<dbReference type="NCBIfam" id="TIGR00400">
    <property type="entry name" value="mgtE"/>
    <property type="match status" value="1"/>
</dbReference>
<feature type="transmembrane region" description="Helical" evidence="9">
    <location>
        <begin position="358"/>
        <end position="378"/>
    </location>
</feature>
<dbReference type="InterPro" id="IPR038076">
    <property type="entry name" value="MgtE_N_sf"/>
</dbReference>
<comment type="caution">
    <text evidence="11">The sequence shown here is derived from an EMBL/GenBank/DDBJ whole genome shotgun (WGS) entry which is preliminary data.</text>
</comment>
<protein>
    <recommendedName>
        <fullName evidence="9">Magnesium transporter MgtE</fullName>
    </recommendedName>
</protein>
<keyword evidence="9" id="KW-0479">Metal-binding</keyword>
<evidence type="ECO:0000256" key="6">
    <source>
        <dbReference type="ARBA" id="ARBA00022989"/>
    </source>
</evidence>
<feature type="domain" description="CBS" evidence="10">
    <location>
        <begin position="200"/>
        <end position="256"/>
    </location>
</feature>
<comment type="subunit">
    <text evidence="9">Homodimer.</text>
</comment>
<keyword evidence="6 9" id="KW-1133">Transmembrane helix</keyword>
<evidence type="ECO:0000256" key="5">
    <source>
        <dbReference type="ARBA" id="ARBA00022842"/>
    </source>
</evidence>
<dbReference type="Gene3D" id="1.25.60.10">
    <property type="entry name" value="MgtE N-terminal domain-like"/>
    <property type="match status" value="1"/>
</dbReference>
<evidence type="ECO:0000256" key="8">
    <source>
        <dbReference type="PROSITE-ProRule" id="PRU00703"/>
    </source>
</evidence>
<reference evidence="11 12" key="1">
    <citation type="submission" date="2018-05" db="EMBL/GenBank/DDBJ databases">
        <title>Brumimicrobium oceani sp. nov., isolated from coastal sediment.</title>
        <authorList>
            <person name="Kou Y."/>
        </authorList>
    </citation>
    <scope>NUCLEOTIDE SEQUENCE [LARGE SCALE GENOMIC DNA]</scope>
    <source>
        <strain evidence="11 12">C305</strain>
    </source>
</reference>
<evidence type="ECO:0000256" key="1">
    <source>
        <dbReference type="ARBA" id="ARBA00004141"/>
    </source>
</evidence>
<dbReference type="OrthoDB" id="9790355at2"/>
<evidence type="ECO:0000256" key="3">
    <source>
        <dbReference type="ARBA" id="ARBA00022448"/>
    </source>
</evidence>
<dbReference type="EMBL" id="QFRJ01000004">
    <property type="protein sequence ID" value="PWH85857.1"/>
    <property type="molecule type" value="Genomic_DNA"/>
</dbReference>
<gene>
    <name evidence="11" type="primary">mgtE</name>
    <name evidence="11" type="ORF">DIT68_07120</name>
</gene>
<dbReference type="Pfam" id="PF00571">
    <property type="entry name" value="CBS"/>
    <property type="match status" value="1"/>
</dbReference>
<dbReference type="GO" id="GO:0046872">
    <property type="term" value="F:metal ion binding"/>
    <property type="evidence" value="ECO:0007669"/>
    <property type="project" value="UniProtKB-KW"/>
</dbReference>
<comment type="function">
    <text evidence="9">Acts as a magnesium transporter.</text>
</comment>
<dbReference type="InterPro" id="IPR006667">
    <property type="entry name" value="SLC41_membr_dom"/>
</dbReference>
<dbReference type="InterPro" id="IPR046342">
    <property type="entry name" value="CBS_dom_sf"/>
</dbReference>
<dbReference type="RefSeq" id="WP_109359134.1">
    <property type="nucleotide sequence ID" value="NZ_QFRJ01000004.1"/>
</dbReference>
<keyword evidence="5 9" id="KW-0460">Magnesium</keyword>
<accession>A0A2U2XDM2</accession>
<evidence type="ECO:0000256" key="2">
    <source>
        <dbReference type="ARBA" id="ARBA00009749"/>
    </source>
</evidence>
<feature type="transmembrane region" description="Helical" evidence="9">
    <location>
        <begin position="284"/>
        <end position="301"/>
    </location>
</feature>
<evidence type="ECO:0000256" key="9">
    <source>
        <dbReference type="RuleBase" id="RU362011"/>
    </source>
</evidence>
<reference evidence="11 12" key="2">
    <citation type="submission" date="2018-05" db="EMBL/GenBank/DDBJ databases">
        <authorList>
            <person name="Lanie J.A."/>
            <person name="Ng W.-L."/>
            <person name="Kazmierczak K.M."/>
            <person name="Andrzejewski T.M."/>
            <person name="Davidsen T.M."/>
            <person name="Wayne K.J."/>
            <person name="Tettelin H."/>
            <person name="Glass J.I."/>
            <person name="Rusch D."/>
            <person name="Podicherti R."/>
            <person name="Tsui H.-C.T."/>
            <person name="Winkler M.E."/>
        </authorList>
    </citation>
    <scope>NUCLEOTIDE SEQUENCE [LARGE SCALE GENOMIC DNA]</scope>
    <source>
        <strain evidence="11 12">C305</strain>
    </source>
</reference>
<dbReference type="PROSITE" id="PS51371">
    <property type="entry name" value="CBS"/>
    <property type="match status" value="1"/>
</dbReference>
<feature type="transmembrane region" description="Helical" evidence="9">
    <location>
        <begin position="421"/>
        <end position="444"/>
    </location>
</feature>
<evidence type="ECO:0000313" key="12">
    <source>
        <dbReference type="Proteomes" id="UP000245370"/>
    </source>
</evidence>
<dbReference type="InterPro" id="IPR000644">
    <property type="entry name" value="CBS_dom"/>
</dbReference>
<dbReference type="Gene3D" id="1.10.357.20">
    <property type="entry name" value="SLC41 divalent cation transporters, integral membrane domain"/>
    <property type="match status" value="1"/>
</dbReference>
<keyword evidence="3 9" id="KW-0813">Transport</keyword>
<proteinExistence type="inferred from homology"/>
<dbReference type="Pfam" id="PF03448">
    <property type="entry name" value="MgtE_N"/>
    <property type="match status" value="1"/>
</dbReference>
<dbReference type="InterPro" id="IPR036739">
    <property type="entry name" value="SLC41_membr_dom_sf"/>
</dbReference>
<keyword evidence="7 9" id="KW-0472">Membrane</keyword>
<evidence type="ECO:0000259" key="10">
    <source>
        <dbReference type="PROSITE" id="PS51371"/>
    </source>
</evidence>
<dbReference type="AlphaFoldDB" id="A0A2U2XDM2"/>
<dbReference type="PANTHER" id="PTHR43773">
    <property type="entry name" value="MAGNESIUM TRANSPORTER MGTE"/>
    <property type="match status" value="1"/>
</dbReference>
<dbReference type="Pfam" id="PF01769">
    <property type="entry name" value="MgtE"/>
    <property type="match status" value="1"/>
</dbReference>
<keyword evidence="12" id="KW-1185">Reference proteome</keyword>
<dbReference type="InterPro" id="IPR006669">
    <property type="entry name" value="MgtE_transporter"/>
</dbReference>
<dbReference type="SUPFAM" id="SSF158791">
    <property type="entry name" value="MgtE N-terminal domain-like"/>
    <property type="match status" value="1"/>
</dbReference>
<name>A0A2U2XDM2_9FLAO</name>
<evidence type="ECO:0000313" key="11">
    <source>
        <dbReference type="EMBL" id="PWH85857.1"/>
    </source>
</evidence>
<comment type="similarity">
    <text evidence="2 9">Belongs to the SLC41A transporter family.</text>
</comment>
<dbReference type="SMART" id="SM00924">
    <property type="entry name" value="MgtE_N"/>
    <property type="match status" value="1"/>
</dbReference>
<dbReference type="SUPFAM" id="SSF54631">
    <property type="entry name" value="CBS-domain pair"/>
    <property type="match status" value="1"/>
</dbReference>
<comment type="subcellular location">
    <subcellularLocation>
        <location evidence="9">Cell membrane</location>
        <topology evidence="9">Multi-pass membrane protein</topology>
    </subcellularLocation>
    <subcellularLocation>
        <location evidence="1">Membrane</location>
        <topology evidence="1">Multi-pass membrane protein</topology>
    </subcellularLocation>
</comment>
<dbReference type="SMART" id="SM00116">
    <property type="entry name" value="CBS"/>
    <property type="match status" value="1"/>
</dbReference>
<organism evidence="11 12">
    <name type="scientific">Brumimicrobium oceani</name>
    <dbReference type="NCBI Taxonomy" id="2100725"/>
    <lineage>
        <taxon>Bacteria</taxon>
        <taxon>Pseudomonadati</taxon>
        <taxon>Bacteroidota</taxon>
        <taxon>Flavobacteriia</taxon>
        <taxon>Flavobacteriales</taxon>
        <taxon>Crocinitomicaceae</taxon>
        <taxon>Brumimicrobium</taxon>
    </lineage>
</organism>
<comment type="caution">
    <text evidence="9">Lacks conserved residue(s) required for the propagation of feature annotation.</text>
</comment>
<dbReference type="InterPro" id="IPR006668">
    <property type="entry name" value="Mg_transptr_MgtE_intracell_dom"/>
</dbReference>
<evidence type="ECO:0000256" key="4">
    <source>
        <dbReference type="ARBA" id="ARBA00022692"/>
    </source>
</evidence>
<dbReference type="Gene3D" id="3.10.580.10">
    <property type="entry name" value="CBS-domain"/>
    <property type="match status" value="1"/>
</dbReference>
<keyword evidence="4 9" id="KW-0812">Transmembrane</keyword>
<dbReference type="CDD" id="cd04606">
    <property type="entry name" value="CBS_pair_Mg_transporter"/>
    <property type="match status" value="1"/>
</dbReference>
<dbReference type="SUPFAM" id="SSF161093">
    <property type="entry name" value="MgtE membrane domain-like"/>
    <property type="match status" value="1"/>
</dbReference>
<sequence>MNEIKTRLIDLIKEGKWKALKKEVGRIEPYDVAELLEELAERDKIIIFRLLDNEQTKDVFKRLSQDKRQEIIEGLAENASKIARLLNDIEPDDRTAFLAELPGEVAQKLIQYLSPEQRAITNQLLGYPKDSIGRLMTTEYVAVQPEFTVIDTFQHIRQYGHDSETLNVIYIVDENWKLLDDLRIKELLLADPNQAVNNLINHQFVALNATDDQEEAIKMFKNYDRVALPVVSEEGVLIGIVTFDDIMDIADAESSEDFHKFGAMQSSVTNPLKARIFDLYKNRVFWLLALVFMNLFSGAVLESFENVIQSVVALVFFLPLLIDSGGNAGSQTATLMIRSLAMGDVKMSDWYKLIGKELVVSLFLGLTMAAGVALVASFRAPEVIVVVALTMTLTVLMGSTVGLLLPFVFTKLKLDPATASAPLITSIADISGVIIYFSIASWYFGF</sequence>